<keyword evidence="3" id="KW-0808">Transferase</keyword>
<comment type="cofactor">
    <cofactor evidence="1">
        <name>pyridoxal 5'-phosphate</name>
        <dbReference type="ChEBI" id="CHEBI:597326"/>
    </cofactor>
</comment>
<dbReference type="InterPro" id="IPR000277">
    <property type="entry name" value="Cys/Met-Metab_PyrdxlP-dep_enz"/>
</dbReference>
<dbReference type="PIRSF" id="PIRSF001434">
    <property type="entry name" value="CGS"/>
    <property type="match status" value="1"/>
</dbReference>
<name>A0A3G4ZT98_9VIRU</name>
<protein>
    <submittedName>
        <fullName evidence="5">Cys/Met metabolism, pyridoxal phosphate-dependent enzyme</fullName>
    </submittedName>
</protein>
<dbReference type="GO" id="GO:0030170">
    <property type="term" value="F:pyridoxal phosphate binding"/>
    <property type="evidence" value="ECO:0007669"/>
    <property type="project" value="InterPro"/>
</dbReference>
<dbReference type="EMBL" id="MK072070">
    <property type="protein sequence ID" value="AYV78120.1"/>
    <property type="molecule type" value="Genomic_DNA"/>
</dbReference>
<dbReference type="InterPro" id="IPR015422">
    <property type="entry name" value="PyrdxlP-dep_Trfase_small"/>
</dbReference>
<dbReference type="InterPro" id="IPR015421">
    <property type="entry name" value="PyrdxlP-dep_Trfase_major"/>
</dbReference>
<evidence type="ECO:0000313" key="5">
    <source>
        <dbReference type="EMBL" id="AYV78120.1"/>
    </source>
</evidence>
<dbReference type="GO" id="GO:0003961">
    <property type="term" value="F:O-acetylhomoserine aminocarboxypropyltransferase activity"/>
    <property type="evidence" value="ECO:0007669"/>
    <property type="project" value="TreeGrafter"/>
</dbReference>
<dbReference type="PANTHER" id="PTHR43797:SF2">
    <property type="entry name" value="HOMOCYSTEINE_CYSTEINE SYNTHASE"/>
    <property type="match status" value="1"/>
</dbReference>
<keyword evidence="4" id="KW-0663">Pyridoxal phosphate</keyword>
<accession>A0A3G4ZT98</accession>
<evidence type="ECO:0000256" key="3">
    <source>
        <dbReference type="ARBA" id="ARBA00022679"/>
    </source>
</evidence>
<evidence type="ECO:0000256" key="4">
    <source>
        <dbReference type="ARBA" id="ARBA00022898"/>
    </source>
</evidence>
<organism evidence="5">
    <name type="scientific">Edafosvirus sp</name>
    <dbReference type="NCBI Taxonomy" id="2487765"/>
    <lineage>
        <taxon>Viruses</taxon>
        <taxon>Varidnaviria</taxon>
        <taxon>Bamfordvirae</taxon>
        <taxon>Nucleocytoviricota</taxon>
        <taxon>Megaviricetes</taxon>
        <taxon>Imitervirales</taxon>
        <taxon>Mimiviridae</taxon>
        <taxon>Klosneuvirinae</taxon>
    </lineage>
</organism>
<gene>
    <name evidence="5" type="ORF">Edafosvirus5_38</name>
</gene>
<dbReference type="SUPFAM" id="SSF53383">
    <property type="entry name" value="PLP-dependent transferases"/>
    <property type="match status" value="1"/>
</dbReference>
<dbReference type="GO" id="GO:0004124">
    <property type="term" value="F:cysteine synthase activity"/>
    <property type="evidence" value="ECO:0007669"/>
    <property type="project" value="TreeGrafter"/>
</dbReference>
<comment type="similarity">
    <text evidence="2">Belongs to the trans-sulfuration enzymes family.</text>
</comment>
<proteinExistence type="inferred from homology"/>
<evidence type="ECO:0000256" key="2">
    <source>
        <dbReference type="ARBA" id="ARBA00009077"/>
    </source>
</evidence>
<dbReference type="GO" id="GO:0071269">
    <property type="term" value="P:L-homocysteine biosynthetic process"/>
    <property type="evidence" value="ECO:0007669"/>
    <property type="project" value="TreeGrafter"/>
</dbReference>
<dbReference type="GO" id="GO:0006535">
    <property type="term" value="P:cysteine biosynthetic process from serine"/>
    <property type="evidence" value="ECO:0007669"/>
    <property type="project" value="TreeGrafter"/>
</dbReference>
<dbReference type="InterPro" id="IPR015424">
    <property type="entry name" value="PyrdxlP-dep_Trfase"/>
</dbReference>
<sequence>MDESLVLFKTDNGFIYNRASLLAKEYSELINKLNGRYNAKTLLASSGMNSINIVLNTILNNHKIDNLIYGNELYCDTPRLFKYLKPVYKYNSCEIDVTDTNYTMELFKTKFRMQTNVLFVEACSNPSGFIFDMSIVKKLRDMSKKLFVIVDNTWLSSVIYNPLDHGADVVISSLTKYYSGGTHIGGAVMTRDDKIYNKIYEYIRFTGVHISPLQCKTISENIDTIDQRIKKSSKLTTEIAVRLSEHENVLDVSHPSLINHPSSCLAKNLFNGIYPSVLTFKIKQSEKKARELMNACGIEYKTSFGSKLSRLDPWPVIVDDTFIVCRLAIGYDDNCDSIIKKLSVLLGGEF</sequence>
<reference evidence="5" key="1">
    <citation type="submission" date="2018-10" db="EMBL/GenBank/DDBJ databases">
        <title>Hidden diversity of soil giant viruses.</title>
        <authorList>
            <person name="Schulz F."/>
            <person name="Alteio L."/>
            <person name="Goudeau D."/>
            <person name="Ryan E.M."/>
            <person name="Malmstrom R.R."/>
            <person name="Blanchard J."/>
            <person name="Woyke T."/>
        </authorList>
    </citation>
    <scope>NUCLEOTIDE SEQUENCE</scope>
    <source>
        <strain evidence="5">EDV1</strain>
    </source>
</reference>
<dbReference type="GO" id="GO:0019346">
    <property type="term" value="P:transsulfuration"/>
    <property type="evidence" value="ECO:0007669"/>
    <property type="project" value="InterPro"/>
</dbReference>
<dbReference type="InterPro" id="IPR006235">
    <property type="entry name" value="OAc-hSer/O-AcSer_sulfhydrylase"/>
</dbReference>
<evidence type="ECO:0000256" key="1">
    <source>
        <dbReference type="ARBA" id="ARBA00001933"/>
    </source>
</evidence>
<dbReference type="Pfam" id="PF01053">
    <property type="entry name" value="Cys_Met_Meta_PP"/>
    <property type="match status" value="1"/>
</dbReference>
<dbReference type="Gene3D" id="3.90.1150.10">
    <property type="entry name" value="Aspartate Aminotransferase, domain 1"/>
    <property type="match status" value="1"/>
</dbReference>
<dbReference type="Gene3D" id="3.40.640.10">
    <property type="entry name" value="Type I PLP-dependent aspartate aminotransferase-like (Major domain)"/>
    <property type="match status" value="1"/>
</dbReference>
<dbReference type="PANTHER" id="PTHR43797">
    <property type="entry name" value="HOMOCYSTEINE/CYSTEINE SYNTHASE"/>
    <property type="match status" value="1"/>
</dbReference>